<keyword evidence="2" id="KW-0597">Phosphoprotein</keyword>
<dbReference type="InterPro" id="IPR042099">
    <property type="entry name" value="ANL_N_sf"/>
</dbReference>
<dbReference type="Gene3D" id="3.40.50.12780">
    <property type="entry name" value="N-terminal domain of ligase-like"/>
    <property type="match status" value="1"/>
</dbReference>
<dbReference type="EMBL" id="LGRN01000256">
    <property type="protein sequence ID" value="OJD13947.1"/>
    <property type="molecule type" value="Genomic_DNA"/>
</dbReference>
<gene>
    <name evidence="4" type="ORF">AJ78_05662</name>
</gene>
<dbReference type="Pfam" id="PF23562">
    <property type="entry name" value="AMP-binding_C_3"/>
    <property type="match status" value="1"/>
</dbReference>
<dbReference type="Proteomes" id="UP000182235">
    <property type="component" value="Unassembled WGS sequence"/>
</dbReference>
<accession>A0A1J9Q192</accession>
<dbReference type="Pfam" id="PF00501">
    <property type="entry name" value="AMP-binding"/>
    <property type="match status" value="1"/>
</dbReference>
<dbReference type="PANTHER" id="PTHR43439">
    <property type="entry name" value="PHENYLACETATE-COENZYME A LIGASE"/>
    <property type="match status" value="1"/>
</dbReference>
<feature type="domain" description="AMP-dependent synthetase/ligase" evidence="3">
    <location>
        <begin position="46"/>
        <end position="351"/>
    </location>
</feature>
<dbReference type="OrthoDB" id="429813at2759"/>
<reference evidence="4 5" key="1">
    <citation type="submission" date="2015-07" db="EMBL/GenBank/DDBJ databases">
        <title>Emmonsia species relationships and genome sequence.</title>
        <authorList>
            <consortium name="The Broad Institute Genomics Platform"/>
            <person name="Cuomo C.A."/>
            <person name="Munoz J.F."/>
            <person name="Imamovic A."/>
            <person name="Priest M.E."/>
            <person name="Young S."/>
            <person name="Clay O.K."/>
            <person name="McEwen J.G."/>
        </authorList>
    </citation>
    <scope>NUCLEOTIDE SEQUENCE [LARGE SCALE GENOMIC DNA]</scope>
    <source>
        <strain evidence="4 5">UAMH 9510</strain>
    </source>
</reference>
<dbReference type="PROSITE" id="PS00455">
    <property type="entry name" value="AMP_BINDING"/>
    <property type="match status" value="1"/>
</dbReference>
<comment type="caution">
    <text evidence="4">The sequence shown here is derived from an EMBL/GenBank/DDBJ whole genome shotgun (WGS) entry which is preliminary data.</text>
</comment>
<evidence type="ECO:0000259" key="3">
    <source>
        <dbReference type="Pfam" id="PF00501"/>
    </source>
</evidence>
<protein>
    <recommendedName>
        <fullName evidence="3">AMP-dependent synthetase/ligase domain-containing protein</fullName>
    </recommendedName>
</protein>
<keyword evidence="1" id="KW-0596">Phosphopantetheine</keyword>
<evidence type="ECO:0000313" key="5">
    <source>
        <dbReference type="Proteomes" id="UP000182235"/>
    </source>
</evidence>
<evidence type="ECO:0000256" key="1">
    <source>
        <dbReference type="ARBA" id="ARBA00022450"/>
    </source>
</evidence>
<keyword evidence="5" id="KW-1185">Reference proteome</keyword>
<dbReference type="VEuPathDB" id="FungiDB:AJ78_05662"/>
<dbReference type="AlphaFoldDB" id="A0A1J9Q192"/>
<sequence>MSPVLSSLPGVVHGKRILPAVIEARAKEGTNTEPWVSAPIDNNDLSAGYRDITFQQLNNAANHAARWFSQVLPTTSEPFQRIAYAGPKDLRYAVFAVAAAKLQKVMVLPSPLLTPEAQLRLLEQTGCKLYLRPSEMAGLVSNILKETPHVEQITVPVIEEFFRDDEAAPVIYSKTWDEGKDDPWLVYHTSGTTGYPKPVTYSHEMMATFDTAASLPGLESSQIHHWAQAKFYTPLPALHFIGMLTTIALTTYLHMTCVIGPPTPPTPELLVDIFRHGKVEGVFSNPAIIDALCLSPEGLKALREMKYVHYVGASLATKSGSLLAPYTHVVPCIGSTEAGGYFNIVHEMKDAWEYVSFQKDLGAEFQHRMDGIHELVFVNRPECGLQQIFKLYPDRKTFETNDLFIEHPEIKGLWKIIGRGDDYVYLANGDGLHAAMLEQIIVAHPSVKAVLIGGYGRSAPVVLIEPVSAADMDDVNALKKSLEPYIEKANEHCHDAVKLSPKRLIITTKEKPFITTIKGNAARLQSLTLYEEEISACFD</sequence>
<evidence type="ECO:0000256" key="2">
    <source>
        <dbReference type="ARBA" id="ARBA00022553"/>
    </source>
</evidence>
<dbReference type="STRING" id="1447872.A0A1J9Q192"/>
<organism evidence="4 5">
    <name type="scientific">Emergomyces pasteurianus Ep9510</name>
    <dbReference type="NCBI Taxonomy" id="1447872"/>
    <lineage>
        <taxon>Eukaryota</taxon>
        <taxon>Fungi</taxon>
        <taxon>Dikarya</taxon>
        <taxon>Ascomycota</taxon>
        <taxon>Pezizomycotina</taxon>
        <taxon>Eurotiomycetes</taxon>
        <taxon>Eurotiomycetidae</taxon>
        <taxon>Onygenales</taxon>
        <taxon>Ajellomycetaceae</taxon>
        <taxon>Emergomyces</taxon>
    </lineage>
</organism>
<dbReference type="SUPFAM" id="SSF56801">
    <property type="entry name" value="Acetyl-CoA synthetase-like"/>
    <property type="match status" value="1"/>
</dbReference>
<proteinExistence type="predicted"/>
<dbReference type="InterPro" id="IPR020845">
    <property type="entry name" value="AMP-binding_CS"/>
</dbReference>
<dbReference type="PANTHER" id="PTHR43439:SF2">
    <property type="entry name" value="ENZYME, PUTATIVE (JCVI)-RELATED"/>
    <property type="match status" value="1"/>
</dbReference>
<dbReference type="InterPro" id="IPR051414">
    <property type="entry name" value="Adenylate-forming_Reductase"/>
</dbReference>
<dbReference type="InterPro" id="IPR000873">
    <property type="entry name" value="AMP-dep_synth/lig_dom"/>
</dbReference>
<evidence type="ECO:0000313" key="4">
    <source>
        <dbReference type="EMBL" id="OJD13947.1"/>
    </source>
</evidence>
<name>A0A1J9Q192_9EURO</name>